<dbReference type="Proteomes" id="UP000383122">
    <property type="component" value="Unassembled WGS sequence"/>
</dbReference>
<name>A0A5E5A750_9BURK</name>
<sequence length="79" mass="8549">MHFPQYAFCASRVLLMFARAVEGLAERCDFSGFLGAVVAVGSHEPVLKFKLANRGRVGNGQVVFSNDLFNVVGNLADLC</sequence>
<evidence type="ECO:0000313" key="2">
    <source>
        <dbReference type="Proteomes" id="UP000383122"/>
    </source>
</evidence>
<reference evidence="1 2" key="1">
    <citation type="submission" date="2019-08" db="EMBL/GenBank/DDBJ databases">
        <authorList>
            <person name="Peeters C."/>
        </authorList>
    </citation>
    <scope>NUCLEOTIDE SEQUENCE [LARGE SCALE GENOMIC DNA]</scope>
    <source>
        <strain evidence="1 2">LMG 31117</strain>
    </source>
</reference>
<dbReference type="EMBL" id="CABPSP010000009">
    <property type="protein sequence ID" value="VVE68897.1"/>
    <property type="molecule type" value="Genomic_DNA"/>
</dbReference>
<keyword evidence="2" id="KW-1185">Reference proteome</keyword>
<dbReference type="AlphaFoldDB" id="A0A5E5A750"/>
<accession>A0A5E5A750</accession>
<proteinExistence type="predicted"/>
<organism evidence="1 2">
    <name type="scientific">Pandoraea anapnoica</name>
    <dbReference type="NCBI Taxonomy" id="2508301"/>
    <lineage>
        <taxon>Bacteria</taxon>
        <taxon>Pseudomonadati</taxon>
        <taxon>Pseudomonadota</taxon>
        <taxon>Betaproteobacteria</taxon>
        <taxon>Burkholderiales</taxon>
        <taxon>Burkholderiaceae</taxon>
        <taxon>Pandoraea</taxon>
    </lineage>
</organism>
<protein>
    <submittedName>
        <fullName evidence="1">Uncharacterized protein</fullName>
    </submittedName>
</protein>
<gene>
    <name evidence="1" type="ORF">PAN31117_03130</name>
</gene>
<evidence type="ECO:0000313" key="1">
    <source>
        <dbReference type="EMBL" id="VVE68897.1"/>
    </source>
</evidence>